<dbReference type="OMA" id="YWERTID"/>
<keyword evidence="3" id="KW-0479">Metal-binding</keyword>
<dbReference type="KEGG" id="nnu:104588570"/>
<evidence type="ECO:0000256" key="4">
    <source>
        <dbReference type="ARBA" id="ARBA00022771"/>
    </source>
</evidence>
<keyword evidence="4" id="KW-0863">Zinc-finger</keyword>
<evidence type="ECO:0000256" key="8">
    <source>
        <dbReference type="SAM" id="MobiDB-lite"/>
    </source>
</evidence>
<dbReference type="InterPro" id="IPR051653">
    <property type="entry name" value="E3_ligase_sorting_rcpt"/>
</dbReference>
<dbReference type="FunFam" id="3.30.40.10:FF:000388">
    <property type="entry name" value="Putative RING zinc finger domain superfamily protein"/>
    <property type="match status" value="1"/>
</dbReference>
<protein>
    <submittedName>
        <fullName evidence="10">Uncharacterized protein LOC104588570 isoform X1</fullName>
    </submittedName>
</protein>
<evidence type="ECO:0000256" key="2">
    <source>
        <dbReference type="ARBA" id="ARBA00022692"/>
    </source>
</evidence>
<dbReference type="PROSITE" id="PS50089">
    <property type="entry name" value="ZF_RING_2"/>
    <property type="match status" value="1"/>
</dbReference>
<evidence type="ECO:0000256" key="5">
    <source>
        <dbReference type="ARBA" id="ARBA00022833"/>
    </source>
</evidence>
<dbReference type="RefSeq" id="XP_010244858.1">
    <property type="nucleotide sequence ID" value="XM_010246556.2"/>
</dbReference>
<gene>
    <name evidence="10" type="primary">LOC104588570</name>
</gene>
<dbReference type="Pfam" id="PF13639">
    <property type="entry name" value="zf-RING_2"/>
    <property type="match status" value="1"/>
</dbReference>
<dbReference type="Proteomes" id="UP000189703">
    <property type="component" value="Unplaced"/>
</dbReference>
<proteinExistence type="predicted"/>
<organism evidence="9 10">
    <name type="scientific">Nelumbo nucifera</name>
    <name type="common">Sacred lotus</name>
    <dbReference type="NCBI Taxonomy" id="4432"/>
    <lineage>
        <taxon>Eukaryota</taxon>
        <taxon>Viridiplantae</taxon>
        <taxon>Streptophyta</taxon>
        <taxon>Embryophyta</taxon>
        <taxon>Tracheophyta</taxon>
        <taxon>Spermatophyta</taxon>
        <taxon>Magnoliopsida</taxon>
        <taxon>Proteales</taxon>
        <taxon>Nelumbonaceae</taxon>
        <taxon>Nelumbo</taxon>
    </lineage>
</organism>
<sequence length="539" mass="58177">MGSGSSRLGSSHSRPRDNCGERRRLSSFICGGFSSAASAEIGDYPAELLTNSQGGHGPVSSSELQCSRMKFSSIIHAVTECSSSKTEDGTSGMSSESSNGPSKDFCMEHASRSIGASNNVKNFTKSKESVPCQVKADSNPIDVASTSFKGQQSVDLVSVNVGNSLDAIVEVDDSKDEIESCICTERTCSSSTAHQEFGDSSADVTPSVGNSTGEVLGVHDSDADSVHVVSDSPVALQSLGDDSPHEAALLGLGFPLPDRHQQRTGSVLHVDMVSISSNFLSSSSGDINNRDARRNNRRLFWDAFSRQSSRRHIDSPTIVFSTEDADDLGSPNRWLLDFSGDLFEDGFGGDLGYLGRSHGIYQHRWNSGPEIWERHRGDLDESGRRTTFCASGLHPDGTCSCGSFLVTEESGTRASISRIVMLAEALFEVLDEIHRQPVPLSLSMVSVPAPESVVNSFPLKNHKKANTAENGADVEQCYICLAEYEEGDKIRVLPCHHEYHMQCIDKWLKEIHSVCPLCRGDVCEGVTEGFASNSQVSFL</sequence>
<name>A0A1U7YZ29_NELNU</name>
<dbReference type="GO" id="GO:0016020">
    <property type="term" value="C:membrane"/>
    <property type="evidence" value="ECO:0007669"/>
    <property type="project" value="UniProtKB-SubCell"/>
</dbReference>
<dbReference type="SUPFAM" id="SSF57850">
    <property type="entry name" value="RING/U-box"/>
    <property type="match status" value="1"/>
</dbReference>
<dbReference type="eggNOG" id="KOG0800">
    <property type="taxonomic scope" value="Eukaryota"/>
</dbReference>
<dbReference type="PANTHER" id="PTHR47168">
    <property type="entry name" value="RING ZINC FINGER DOMAIN SUPERFAMILY PROTEIN-RELATED"/>
    <property type="match status" value="1"/>
</dbReference>
<keyword evidence="2" id="KW-0812">Transmembrane</keyword>
<dbReference type="AlphaFoldDB" id="A0A1U7YZ29"/>
<dbReference type="Gene3D" id="3.30.40.10">
    <property type="entry name" value="Zinc/RING finger domain, C3HC4 (zinc finger)"/>
    <property type="match status" value="1"/>
</dbReference>
<feature type="region of interest" description="Disordered" evidence="8">
    <location>
        <begin position="82"/>
        <end position="104"/>
    </location>
</feature>
<comment type="subcellular location">
    <subcellularLocation>
        <location evidence="1">Membrane</location>
        <topology evidence="1">Single-pass membrane protein</topology>
    </subcellularLocation>
</comment>
<keyword evidence="9" id="KW-1185">Reference proteome</keyword>
<accession>A0A1U7YZ29</accession>
<evidence type="ECO:0000256" key="3">
    <source>
        <dbReference type="ARBA" id="ARBA00022723"/>
    </source>
</evidence>
<reference evidence="10" key="1">
    <citation type="submission" date="2025-08" db="UniProtKB">
        <authorList>
            <consortium name="RefSeq"/>
        </authorList>
    </citation>
    <scope>IDENTIFICATION</scope>
</reference>
<evidence type="ECO:0000256" key="1">
    <source>
        <dbReference type="ARBA" id="ARBA00004167"/>
    </source>
</evidence>
<dbReference type="InterPro" id="IPR001841">
    <property type="entry name" value="Znf_RING"/>
</dbReference>
<dbReference type="GO" id="GO:0008270">
    <property type="term" value="F:zinc ion binding"/>
    <property type="evidence" value="ECO:0007669"/>
    <property type="project" value="UniProtKB-KW"/>
</dbReference>
<keyword evidence="5" id="KW-0862">Zinc</keyword>
<evidence type="ECO:0000256" key="6">
    <source>
        <dbReference type="ARBA" id="ARBA00022989"/>
    </source>
</evidence>
<dbReference type="SMART" id="SM00184">
    <property type="entry name" value="RING"/>
    <property type="match status" value="1"/>
</dbReference>
<evidence type="ECO:0000256" key="7">
    <source>
        <dbReference type="ARBA" id="ARBA00023136"/>
    </source>
</evidence>
<evidence type="ECO:0000313" key="9">
    <source>
        <dbReference type="Proteomes" id="UP000189703"/>
    </source>
</evidence>
<dbReference type="GeneID" id="104588570"/>
<dbReference type="InterPro" id="IPR013083">
    <property type="entry name" value="Znf_RING/FYVE/PHD"/>
</dbReference>
<evidence type="ECO:0000313" key="10">
    <source>
        <dbReference type="RefSeq" id="XP_010244858.1"/>
    </source>
</evidence>
<feature type="compositionally biased region" description="Low complexity" evidence="8">
    <location>
        <begin position="1"/>
        <end position="12"/>
    </location>
</feature>
<dbReference type="OrthoDB" id="8062037at2759"/>
<feature type="compositionally biased region" description="Low complexity" evidence="8">
    <location>
        <begin position="89"/>
        <end position="102"/>
    </location>
</feature>
<feature type="region of interest" description="Disordered" evidence="8">
    <location>
        <begin position="1"/>
        <end position="20"/>
    </location>
</feature>
<keyword evidence="7" id="KW-0472">Membrane</keyword>
<keyword evidence="6" id="KW-1133">Transmembrane helix</keyword>
<dbReference type="PANTHER" id="PTHR47168:SF1">
    <property type="entry name" value="OS02G0798600 PROTEIN"/>
    <property type="match status" value="1"/>
</dbReference>